<dbReference type="RefSeq" id="WP_266347903.1">
    <property type="nucleotide sequence ID" value="NZ_JAPKNG010000002.1"/>
</dbReference>
<evidence type="ECO:0000313" key="7">
    <source>
        <dbReference type="EMBL" id="MDQ0436964.1"/>
    </source>
</evidence>
<proteinExistence type="inferred from homology"/>
<dbReference type="Gene3D" id="3.40.190.290">
    <property type="match status" value="1"/>
</dbReference>
<dbReference type="PANTHER" id="PTHR30427:SF1">
    <property type="entry name" value="TRANSCRIPTIONAL ACTIVATOR PROTEIN LYSR"/>
    <property type="match status" value="1"/>
</dbReference>
<evidence type="ECO:0000256" key="3">
    <source>
        <dbReference type="ARBA" id="ARBA00023125"/>
    </source>
</evidence>
<dbReference type="EMBL" id="JAUSVO010000002">
    <property type="protein sequence ID" value="MDQ0436964.1"/>
    <property type="molecule type" value="Genomic_DNA"/>
</dbReference>
<evidence type="ECO:0000256" key="1">
    <source>
        <dbReference type="ARBA" id="ARBA00009437"/>
    </source>
</evidence>
<dbReference type="PANTHER" id="PTHR30427">
    <property type="entry name" value="TRANSCRIPTIONAL ACTIVATOR PROTEIN LYSR"/>
    <property type="match status" value="1"/>
</dbReference>
<dbReference type="Pfam" id="PF00126">
    <property type="entry name" value="HTH_1"/>
    <property type="match status" value="1"/>
</dbReference>
<evidence type="ECO:0000256" key="4">
    <source>
        <dbReference type="ARBA" id="ARBA00023163"/>
    </source>
</evidence>
<name>A0ABU0H633_9HYPH</name>
<evidence type="ECO:0000313" key="8">
    <source>
        <dbReference type="Proteomes" id="UP001241603"/>
    </source>
</evidence>
<dbReference type="Pfam" id="PF03466">
    <property type="entry name" value="LysR_substrate"/>
    <property type="match status" value="1"/>
</dbReference>
<comment type="similarity">
    <text evidence="1">Belongs to the LysR transcriptional regulatory family.</text>
</comment>
<feature type="compositionally biased region" description="Basic and acidic residues" evidence="5">
    <location>
        <begin position="15"/>
        <end position="27"/>
    </location>
</feature>
<reference evidence="7 8" key="1">
    <citation type="submission" date="2023-07" db="EMBL/GenBank/DDBJ databases">
        <title>Genomic Encyclopedia of Type Strains, Phase IV (KMG-IV): sequencing the most valuable type-strain genomes for metagenomic binning, comparative biology and taxonomic classification.</title>
        <authorList>
            <person name="Goeker M."/>
        </authorList>
    </citation>
    <scope>NUCLEOTIDE SEQUENCE [LARGE SCALE GENOMIC DNA]</scope>
    <source>
        <strain evidence="7 8">B6-8</strain>
    </source>
</reference>
<gene>
    <name evidence="7" type="ORF">QO014_001349</name>
</gene>
<accession>A0ABU0H633</accession>
<dbReference type="CDD" id="cd08415">
    <property type="entry name" value="PBP2_LysR_opines_like"/>
    <property type="match status" value="1"/>
</dbReference>
<organism evidence="7 8">
    <name type="scientific">Kaistia dalseonensis</name>
    <dbReference type="NCBI Taxonomy" id="410840"/>
    <lineage>
        <taxon>Bacteria</taxon>
        <taxon>Pseudomonadati</taxon>
        <taxon>Pseudomonadota</taxon>
        <taxon>Alphaproteobacteria</taxon>
        <taxon>Hyphomicrobiales</taxon>
        <taxon>Kaistiaceae</taxon>
        <taxon>Kaistia</taxon>
    </lineage>
</organism>
<keyword evidence="8" id="KW-1185">Reference proteome</keyword>
<keyword evidence="3 7" id="KW-0238">DNA-binding</keyword>
<feature type="region of interest" description="Disordered" evidence="5">
    <location>
        <begin position="1"/>
        <end position="27"/>
    </location>
</feature>
<feature type="domain" description="HTH lysR-type" evidence="6">
    <location>
        <begin position="59"/>
        <end position="116"/>
    </location>
</feature>
<evidence type="ECO:0000256" key="2">
    <source>
        <dbReference type="ARBA" id="ARBA00023015"/>
    </source>
</evidence>
<dbReference type="GO" id="GO:0003677">
    <property type="term" value="F:DNA binding"/>
    <property type="evidence" value="ECO:0007669"/>
    <property type="project" value="UniProtKB-KW"/>
</dbReference>
<dbReference type="InterPro" id="IPR037424">
    <property type="entry name" value="NocR_PBP2"/>
</dbReference>
<sequence length="367" mass="40472">MMRSRRSNSPWRIEPSGKRYPDQEGIPWRRESGADRIRFGRTWRFATGGMHLMATDRDFTPREIEVFAAVMLHGTTTKAADALNITQPAVSKTLVQLTDKAGFQLFKKNRQRLVPTPEAHMLYAEVQRVFESARGISVAARDIRELRNGRLKICALPAFGLTLLPSVVADFSKLHPTVSISLDIRSSITVLQRASRNQIDIGIGVTSADDTPSVSRRSLTSTPPVCVMPRGHALSRLKLVQVHDLDGLDFISMASGDPMRLQLDALCDENDVTRTLKTEVSLSSACIGIVAAGGGVTVVDRLSAWMARDLPIEIRDFRPHLDLNLSVYRPWGVIESSIADAFTDYLIQQTRSYMNTVDAGIAASAAA</sequence>
<dbReference type="InterPro" id="IPR005119">
    <property type="entry name" value="LysR_subst-bd"/>
</dbReference>
<evidence type="ECO:0000259" key="6">
    <source>
        <dbReference type="PROSITE" id="PS50931"/>
    </source>
</evidence>
<comment type="caution">
    <text evidence="7">The sequence shown here is derived from an EMBL/GenBank/DDBJ whole genome shotgun (WGS) entry which is preliminary data.</text>
</comment>
<dbReference type="PROSITE" id="PS50931">
    <property type="entry name" value="HTH_LYSR"/>
    <property type="match status" value="1"/>
</dbReference>
<evidence type="ECO:0000256" key="5">
    <source>
        <dbReference type="SAM" id="MobiDB-lite"/>
    </source>
</evidence>
<dbReference type="PRINTS" id="PR00039">
    <property type="entry name" value="HTHLYSR"/>
</dbReference>
<keyword evidence="2" id="KW-0805">Transcription regulation</keyword>
<dbReference type="SUPFAM" id="SSF46785">
    <property type="entry name" value="Winged helix' DNA-binding domain"/>
    <property type="match status" value="1"/>
</dbReference>
<dbReference type="SUPFAM" id="SSF53850">
    <property type="entry name" value="Periplasmic binding protein-like II"/>
    <property type="match status" value="1"/>
</dbReference>
<dbReference type="InterPro" id="IPR036390">
    <property type="entry name" value="WH_DNA-bd_sf"/>
</dbReference>
<keyword evidence="4" id="KW-0804">Transcription</keyword>
<protein>
    <submittedName>
        <fullName evidence="7">DNA-binding transcriptional LysR family regulator</fullName>
    </submittedName>
</protein>
<dbReference type="Gene3D" id="1.10.10.10">
    <property type="entry name" value="Winged helix-like DNA-binding domain superfamily/Winged helix DNA-binding domain"/>
    <property type="match status" value="1"/>
</dbReference>
<dbReference type="Proteomes" id="UP001241603">
    <property type="component" value="Unassembled WGS sequence"/>
</dbReference>
<dbReference type="InterPro" id="IPR000847">
    <property type="entry name" value="LysR_HTH_N"/>
</dbReference>
<dbReference type="InterPro" id="IPR036388">
    <property type="entry name" value="WH-like_DNA-bd_sf"/>
</dbReference>